<gene>
    <name evidence="3" type="ORF">COK98_32195</name>
</gene>
<dbReference type="EMBL" id="NVDQ01000089">
    <property type="protein sequence ID" value="PFU99580.1"/>
    <property type="molecule type" value="Genomic_DNA"/>
</dbReference>
<dbReference type="Pfam" id="PF18413">
    <property type="entry name" value="Neuraminidase"/>
    <property type="match status" value="1"/>
</dbReference>
<feature type="non-terminal residue" evidence="3">
    <location>
        <position position="877"/>
    </location>
</feature>
<proteinExistence type="predicted"/>
<feature type="domain" description="ABC toxin N-terminal" evidence="2">
    <location>
        <begin position="1"/>
        <end position="93"/>
    </location>
</feature>
<evidence type="ECO:0000313" key="3">
    <source>
        <dbReference type="EMBL" id="PFU99580.1"/>
    </source>
</evidence>
<evidence type="ECO:0000259" key="1">
    <source>
        <dbReference type="Pfam" id="PF18413"/>
    </source>
</evidence>
<dbReference type="Proteomes" id="UP000226257">
    <property type="component" value="Unassembled WGS sequence"/>
</dbReference>
<feature type="domain" description="Neuraminidase-like" evidence="1">
    <location>
        <begin position="129"/>
        <end position="233"/>
    </location>
</feature>
<protein>
    <submittedName>
        <fullName evidence="3">Uncharacterized protein</fullName>
    </submittedName>
</protein>
<name>A0A9X7B5A3_BACCE</name>
<evidence type="ECO:0000313" key="4">
    <source>
        <dbReference type="Proteomes" id="UP000226257"/>
    </source>
</evidence>
<dbReference type="InterPro" id="IPR046839">
    <property type="entry name" value="ABC_toxin_N"/>
</dbReference>
<organism evidence="3 4">
    <name type="scientific">Bacillus cereus</name>
    <dbReference type="NCBI Taxonomy" id="1396"/>
    <lineage>
        <taxon>Bacteria</taxon>
        <taxon>Bacillati</taxon>
        <taxon>Bacillota</taxon>
        <taxon>Bacilli</taxon>
        <taxon>Bacillales</taxon>
        <taxon>Bacillaceae</taxon>
        <taxon>Bacillus</taxon>
        <taxon>Bacillus cereus group</taxon>
    </lineage>
</organism>
<feature type="non-terminal residue" evidence="3">
    <location>
        <position position="1"/>
    </location>
</feature>
<accession>A0A9X7B5A3</accession>
<reference evidence="3 4" key="1">
    <citation type="submission" date="2017-09" db="EMBL/GenBank/DDBJ databases">
        <title>Large-scale bioinformatics analysis of Bacillus genomes uncovers conserved roles of natural products in bacterial physiology.</title>
        <authorList>
            <consortium name="Agbiome Team Llc"/>
            <person name="Bleich R.M."/>
            <person name="Grubbs K.J."/>
            <person name="Santa Maria K.C."/>
            <person name="Allen S.E."/>
            <person name="Farag S."/>
            <person name="Shank E.A."/>
            <person name="Bowers A."/>
        </authorList>
    </citation>
    <scope>NUCLEOTIDE SEQUENCE [LARGE SCALE GENOMIC DNA]</scope>
    <source>
        <strain evidence="3 4">AFS060282</strain>
    </source>
</reference>
<dbReference type="Pfam" id="PF20220">
    <property type="entry name" value="ABC_toxin_N"/>
    <property type="match status" value="1"/>
</dbReference>
<dbReference type="RefSeq" id="WP_255294565.1">
    <property type="nucleotide sequence ID" value="NZ_NVDQ01000089.1"/>
</dbReference>
<dbReference type="AlphaFoldDB" id="A0A9X7B5A3"/>
<comment type="caution">
    <text evidence="3">The sequence shown here is derived from an EMBL/GenBank/DDBJ whole genome shotgun (WGS) entry which is preliminary data.</text>
</comment>
<evidence type="ECO:0000259" key="2">
    <source>
        <dbReference type="Pfam" id="PF20220"/>
    </source>
</evidence>
<dbReference type="InterPro" id="IPR041079">
    <property type="entry name" value="Neuraminidase-like"/>
</dbReference>
<sequence>LDTKISELVKTSPIAEAISSVQLYINRCIEGYEGELIKQSKIHFVPGKFLFNWDAYNKRYTTWAGKERLKYYAGSYIDPSLRYKKTELFKSLEQNISQGRLTEDSIKTALQNYLNEYKVLGDLEYISVNKGDDERLLFFVGRTRTMPYEYFWRRLELKKEDANKLVPETWSEWKKITANIGEAIDNYVTPYWDKDRLHIQWRSIEKIQSGDEKYTEKQYINDWVMDSSGKWSPFKKLIPYNQSFQYSWLNVLSKNSIKQKYITYIGNHSFSNDPNMYNVTLTALPSNQTNVYFATGHQKHGAIWTNGFLKSVFLKEGEQGTIGEGLLNNLVISYLVGPLEDIEELKEIISKQGKLSKSVIDILKDMIDQENPEEVLNEFIELISGIIDLIYYVENDPEKLGGFLENITDHLKNIIDHGILEEIFGVFHELISGVIDLLYYLENDPEKLSELEKITEHLKELINPDDLLEGISRIFHELISLIMNILNYLENNMGVFDKLRGVTNQIEKILKELKNQENPEEILNKLLEEISIKRNLLCYRQDNIGNLHWLKETLNALKDPEYIESYEKHLKEFLKEFQKHISQVLILLSLLERDPEKLEYLGKLIEYVNELENWENPEKLLNELLETFSVMLDILHYLERDPEKLEGLDRLIEYVNELKKNENSEEILNALLEIVLKKLLKEVSIILDQLHYLERDPEKLGNLDKLIKYINILKNQENPKYPLNKLLIVSNVLINLLDLEFDSELLEVMEYSIGYVKKMIENHKNPDELLNKQKVILNELEGIVKNRKRKDVLVKKLLKSSTVHVYLGQASLYTYGIIFNNQFTPPLGSDIKYPINLSLENKIDLSTLLEKGLNNLFDYSIQEDKSLDGTSAFYGPY</sequence>